<keyword evidence="1" id="KW-0732">Signal</keyword>
<evidence type="ECO:0000313" key="3">
    <source>
        <dbReference type="Proteomes" id="UP000248863"/>
    </source>
</evidence>
<proteinExistence type="predicted"/>
<feature type="chain" id="PRO_5016364578" description="DUF2190 domain-containing protein" evidence="1">
    <location>
        <begin position="28"/>
        <end position="126"/>
    </location>
</feature>
<dbReference type="AlphaFoldDB" id="A0A327JSY0"/>
<dbReference type="Proteomes" id="UP000248863">
    <property type="component" value="Unassembled WGS sequence"/>
</dbReference>
<keyword evidence="3" id="KW-1185">Reference proteome</keyword>
<dbReference type="EMBL" id="NPEU01000746">
    <property type="protein sequence ID" value="RAI28574.1"/>
    <property type="molecule type" value="Genomic_DNA"/>
</dbReference>
<name>A0A327JSY0_9BRAD</name>
<evidence type="ECO:0000256" key="1">
    <source>
        <dbReference type="SAM" id="SignalP"/>
    </source>
</evidence>
<evidence type="ECO:0000313" key="2">
    <source>
        <dbReference type="EMBL" id="RAI28574.1"/>
    </source>
</evidence>
<organism evidence="2 3">
    <name type="scientific">Rhodoplanes elegans</name>
    <dbReference type="NCBI Taxonomy" id="29408"/>
    <lineage>
        <taxon>Bacteria</taxon>
        <taxon>Pseudomonadati</taxon>
        <taxon>Pseudomonadota</taxon>
        <taxon>Alphaproteobacteria</taxon>
        <taxon>Hyphomicrobiales</taxon>
        <taxon>Nitrobacteraceae</taxon>
        <taxon>Rhodoplanes</taxon>
    </lineage>
</organism>
<accession>A0A327JSY0</accession>
<evidence type="ECO:0008006" key="4">
    <source>
        <dbReference type="Google" id="ProtNLM"/>
    </source>
</evidence>
<dbReference type="RefSeq" id="WP_111360572.1">
    <property type="nucleotide sequence ID" value="NZ_NPEU01000746.1"/>
</dbReference>
<sequence>MSALLIKSFQAAAAVAAFRFVKFAAPAADRSVAQANAATSPLVGVSDSMGAPQGGLADVIQAGLAEVRLGGTVSAGDFLTADADGRGIKCVPAAGEVRVYGAVAQAPGVADDIIPVLVGIGVLTPA</sequence>
<protein>
    <recommendedName>
        <fullName evidence="4">DUF2190 domain-containing protein</fullName>
    </recommendedName>
</protein>
<dbReference type="OrthoDB" id="7860129at2"/>
<comment type="caution">
    <text evidence="2">The sequence shown here is derived from an EMBL/GenBank/DDBJ whole genome shotgun (WGS) entry which is preliminary data.</text>
</comment>
<gene>
    <name evidence="2" type="ORF">CH338_29245</name>
</gene>
<feature type="signal peptide" evidence="1">
    <location>
        <begin position="1"/>
        <end position="27"/>
    </location>
</feature>
<reference evidence="2 3" key="1">
    <citation type="submission" date="2017-07" db="EMBL/GenBank/DDBJ databases">
        <title>Draft Genome Sequences of Select Purple Nonsulfur Bacteria.</title>
        <authorList>
            <person name="Lasarre B."/>
            <person name="Mckinlay J.B."/>
        </authorList>
    </citation>
    <scope>NUCLEOTIDE SEQUENCE [LARGE SCALE GENOMIC DNA]</scope>
    <source>
        <strain evidence="2 3">DSM 11907</strain>
    </source>
</reference>